<keyword evidence="5" id="KW-0862">Zinc</keyword>
<comment type="subcellular location">
    <subcellularLocation>
        <location evidence="1">Nucleus</location>
    </subcellularLocation>
</comment>
<dbReference type="Pfam" id="PF13445">
    <property type="entry name" value="zf-RING_UBOX"/>
    <property type="match status" value="1"/>
</dbReference>
<feature type="domain" description="RING-type" evidence="10">
    <location>
        <begin position="259"/>
        <end position="320"/>
    </location>
</feature>
<dbReference type="PANTHER" id="PTHR13063">
    <property type="entry name" value="ENOS INTERACTING PROTEIN"/>
    <property type="match status" value="1"/>
</dbReference>
<evidence type="ECO:0000256" key="2">
    <source>
        <dbReference type="ARBA" id="ARBA00008126"/>
    </source>
</evidence>
<keyword evidence="3" id="KW-0479">Metal-binding</keyword>
<evidence type="ECO:0000259" key="10">
    <source>
        <dbReference type="PROSITE" id="PS50089"/>
    </source>
</evidence>
<feature type="region of interest" description="Disordered" evidence="9">
    <location>
        <begin position="1"/>
        <end position="21"/>
    </location>
</feature>
<evidence type="ECO:0000256" key="5">
    <source>
        <dbReference type="ARBA" id="ARBA00022833"/>
    </source>
</evidence>
<dbReference type="RefSeq" id="XP_025371742.1">
    <property type="nucleotide sequence ID" value="XM_025513269.1"/>
</dbReference>
<dbReference type="GO" id="GO:0061630">
    <property type="term" value="F:ubiquitin protein ligase activity"/>
    <property type="evidence" value="ECO:0007669"/>
    <property type="project" value="InterPro"/>
</dbReference>
<keyword evidence="8" id="KW-0175">Coiled coil</keyword>
<dbReference type="STRING" id="1522189.A0A316W4F1"/>
<dbReference type="SMART" id="SM00184">
    <property type="entry name" value="RING"/>
    <property type="match status" value="2"/>
</dbReference>
<dbReference type="PANTHER" id="PTHR13063:SF10">
    <property type="entry name" value="NITRIC OXIDE SYNTHASE-INTERACTING PROTEIN"/>
    <property type="match status" value="1"/>
</dbReference>
<accession>A0A316W4F1</accession>
<dbReference type="InterPro" id="IPR001841">
    <property type="entry name" value="Znf_RING"/>
</dbReference>
<reference evidence="11 12" key="1">
    <citation type="journal article" date="2018" name="Mol. Biol. Evol.">
        <title>Broad Genomic Sampling Reveals a Smut Pathogenic Ancestry of the Fungal Clade Ustilaginomycotina.</title>
        <authorList>
            <person name="Kijpornyongpan T."/>
            <person name="Mondo S.J."/>
            <person name="Barry K."/>
            <person name="Sandor L."/>
            <person name="Lee J."/>
            <person name="Lipzen A."/>
            <person name="Pangilinan J."/>
            <person name="LaButti K."/>
            <person name="Hainaut M."/>
            <person name="Henrissat B."/>
            <person name="Grigoriev I.V."/>
            <person name="Spatafora J.W."/>
            <person name="Aime M.C."/>
        </authorList>
    </citation>
    <scope>NUCLEOTIDE SEQUENCE [LARGE SCALE GENOMIC DNA]</scope>
    <source>
        <strain evidence="11 12">MCA 4658</strain>
    </source>
</reference>
<protein>
    <recommendedName>
        <fullName evidence="10">RING-type domain-containing protein</fullName>
    </recommendedName>
</protein>
<dbReference type="Pfam" id="PF15906">
    <property type="entry name" value="zf-NOSIP"/>
    <property type="match status" value="1"/>
</dbReference>
<keyword evidence="6" id="KW-0539">Nucleus</keyword>
<dbReference type="InterPro" id="IPR027370">
    <property type="entry name" value="Znf-RING_euk"/>
</dbReference>
<sequence>MPRHSKNNTNASHFTSGERKMLADRWGSKSGRLGSDSIRKYDQCSLCLDEAYGPVVCSRGHLTCHECALTDYMHQVQENEKRMRELEELERRFEEEREAARREARTKVLLDFERNSGASSSSLASSSAAKSVGSSNGVANSALVTIAQKARSSSPTLSSLPARIAEATRAAEDAAMAALAEEQAQAARATFPSYWVPSLTPDSSNHQLSAEDLEIKRKERAKLAKPRCLIGGEPGHATSTKQLVGVKFARSPDGERNICPSCRKGLSNASHLHVLRRCGHVYCALCISTLVPSSASLSDAKKDKASKTESNAPAQCPECDTRIKDPTKDILKLHKEGTGHIGAGGVEVTKKGLAFLG</sequence>
<evidence type="ECO:0000256" key="6">
    <source>
        <dbReference type="ARBA" id="ARBA00023242"/>
    </source>
</evidence>
<organism evidence="11 12">
    <name type="scientific">Ceraceosorus guamensis</name>
    <dbReference type="NCBI Taxonomy" id="1522189"/>
    <lineage>
        <taxon>Eukaryota</taxon>
        <taxon>Fungi</taxon>
        <taxon>Dikarya</taxon>
        <taxon>Basidiomycota</taxon>
        <taxon>Ustilaginomycotina</taxon>
        <taxon>Exobasidiomycetes</taxon>
        <taxon>Ceraceosorales</taxon>
        <taxon>Ceraceosoraceae</taxon>
        <taxon>Ceraceosorus</taxon>
    </lineage>
</organism>
<dbReference type="PROSITE" id="PS00518">
    <property type="entry name" value="ZF_RING_1"/>
    <property type="match status" value="1"/>
</dbReference>
<dbReference type="AlphaFoldDB" id="A0A316W4F1"/>
<evidence type="ECO:0000313" key="11">
    <source>
        <dbReference type="EMBL" id="PWN44582.1"/>
    </source>
</evidence>
<name>A0A316W4F1_9BASI</name>
<dbReference type="EMBL" id="KZ819360">
    <property type="protein sequence ID" value="PWN44582.1"/>
    <property type="molecule type" value="Genomic_DNA"/>
</dbReference>
<evidence type="ECO:0000256" key="4">
    <source>
        <dbReference type="ARBA" id="ARBA00022771"/>
    </source>
</evidence>
<dbReference type="SUPFAM" id="SSF57850">
    <property type="entry name" value="RING/U-box"/>
    <property type="match status" value="1"/>
</dbReference>
<dbReference type="GO" id="GO:0008270">
    <property type="term" value="F:zinc ion binding"/>
    <property type="evidence" value="ECO:0007669"/>
    <property type="project" value="UniProtKB-KW"/>
</dbReference>
<dbReference type="InterPro" id="IPR016818">
    <property type="entry name" value="NOSIP"/>
</dbReference>
<feature type="coiled-coil region" evidence="8">
    <location>
        <begin position="69"/>
        <end position="106"/>
    </location>
</feature>
<dbReference type="InterPro" id="IPR031790">
    <property type="entry name" value="Znf-NOSIP"/>
</dbReference>
<dbReference type="GO" id="GO:0005634">
    <property type="term" value="C:nucleus"/>
    <property type="evidence" value="ECO:0007669"/>
    <property type="project" value="UniProtKB-SubCell"/>
</dbReference>
<evidence type="ECO:0000256" key="8">
    <source>
        <dbReference type="SAM" id="Coils"/>
    </source>
</evidence>
<proteinExistence type="inferred from homology"/>
<evidence type="ECO:0000256" key="3">
    <source>
        <dbReference type="ARBA" id="ARBA00022723"/>
    </source>
</evidence>
<dbReference type="Gene3D" id="3.30.40.10">
    <property type="entry name" value="Zinc/RING finger domain, C3HC4 (zinc finger)"/>
    <property type="match status" value="1"/>
</dbReference>
<evidence type="ECO:0000256" key="1">
    <source>
        <dbReference type="ARBA" id="ARBA00004123"/>
    </source>
</evidence>
<dbReference type="PROSITE" id="PS50089">
    <property type="entry name" value="ZF_RING_2"/>
    <property type="match status" value="1"/>
</dbReference>
<dbReference type="InterPro" id="IPR013083">
    <property type="entry name" value="Znf_RING/FYVE/PHD"/>
</dbReference>
<dbReference type="InterPro" id="IPR017907">
    <property type="entry name" value="Znf_RING_CS"/>
</dbReference>
<dbReference type="GeneID" id="37035139"/>
<keyword evidence="4 7" id="KW-0863">Zinc-finger</keyword>
<dbReference type="OrthoDB" id="116827at2759"/>
<dbReference type="InParanoid" id="A0A316W4F1"/>
<evidence type="ECO:0000313" key="12">
    <source>
        <dbReference type="Proteomes" id="UP000245783"/>
    </source>
</evidence>
<dbReference type="Proteomes" id="UP000245783">
    <property type="component" value="Unassembled WGS sequence"/>
</dbReference>
<evidence type="ECO:0000256" key="9">
    <source>
        <dbReference type="SAM" id="MobiDB-lite"/>
    </source>
</evidence>
<evidence type="ECO:0000256" key="7">
    <source>
        <dbReference type="PROSITE-ProRule" id="PRU00175"/>
    </source>
</evidence>
<gene>
    <name evidence="11" type="ORF">IE81DRAFT_321206</name>
</gene>
<comment type="similarity">
    <text evidence="2">Belongs to the NOSIP family.</text>
</comment>
<keyword evidence="12" id="KW-1185">Reference proteome</keyword>